<accession>A0A0H4QI24</accession>
<dbReference type="RefSeq" id="WP_048702572.1">
    <property type="nucleotide sequence ID" value="NZ_CP012034.1"/>
</dbReference>
<reference evidence="2" key="1">
    <citation type="submission" date="2015-07" db="EMBL/GenBank/DDBJ databases">
        <title>Lactobacillus ginsenosidimutans/EMML 3141/ whole genome sequencing.</title>
        <authorList>
            <person name="Kim M.K."/>
            <person name="Im W.-T."/>
            <person name="Srinivasan S."/>
            <person name="Lee J.-J."/>
        </authorList>
    </citation>
    <scope>NUCLEOTIDE SEQUENCE [LARGE SCALE GENOMIC DNA]</scope>
    <source>
        <strain evidence="2">EMML 3041</strain>
    </source>
</reference>
<evidence type="ECO:0000313" key="2">
    <source>
        <dbReference type="Proteomes" id="UP000036106"/>
    </source>
</evidence>
<dbReference type="STRING" id="1007676.ABM34_01155"/>
<dbReference type="AlphaFoldDB" id="A0A0H4QI24"/>
<protein>
    <recommendedName>
        <fullName evidence="3">GRAM domain-containing protein</fullName>
    </recommendedName>
</protein>
<proteinExistence type="predicted"/>
<organism evidence="1 2">
    <name type="scientific">Companilactobacillus ginsenosidimutans</name>
    <dbReference type="NCBI Taxonomy" id="1007676"/>
    <lineage>
        <taxon>Bacteria</taxon>
        <taxon>Bacillati</taxon>
        <taxon>Bacillota</taxon>
        <taxon>Bacilli</taxon>
        <taxon>Lactobacillales</taxon>
        <taxon>Lactobacillaceae</taxon>
        <taxon>Companilactobacillus</taxon>
    </lineage>
</organism>
<name>A0A0H4QI24_9LACO</name>
<evidence type="ECO:0000313" key="1">
    <source>
        <dbReference type="EMBL" id="AKP66293.1"/>
    </source>
</evidence>
<dbReference type="EMBL" id="CP012034">
    <property type="protein sequence ID" value="AKP66293.1"/>
    <property type="molecule type" value="Genomic_DNA"/>
</dbReference>
<evidence type="ECO:0008006" key="3">
    <source>
        <dbReference type="Google" id="ProtNLM"/>
    </source>
</evidence>
<dbReference type="OrthoDB" id="2307153at2"/>
<dbReference type="KEGG" id="lgn:ABM34_01155"/>
<gene>
    <name evidence="1" type="ORF">ABM34_01155</name>
</gene>
<keyword evidence="2" id="KW-1185">Reference proteome</keyword>
<sequence length="94" mass="10579">MFSYIQIIDENDKLINGYASYKFSDGVLSLSFMNGWHKTIREEIPLSEVSHLSQGGAFDSRISFDFAGKHFVFLDSGFGEAQFFKDGVIEAVRA</sequence>
<dbReference type="PATRIC" id="fig|1007676.4.peg.242"/>
<dbReference type="Proteomes" id="UP000036106">
    <property type="component" value="Chromosome"/>
</dbReference>